<protein>
    <submittedName>
        <fullName evidence="2">G-protein coupled receptor</fullName>
    </submittedName>
</protein>
<evidence type="ECO:0000313" key="3">
    <source>
        <dbReference type="Proteomes" id="UP000727407"/>
    </source>
</evidence>
<organism evidence="2 3">
    <name type="scientific">Clarias magur</name>
    <name type="common">Asian catfish</name>
    <name type="synonym">Macropteronotus magur</name>
    <dbReference type="NCBI Taxonomy" id="1594786"/>
    <lineage>
        <taxon>Eukaryota</taxon>
        <taxon>Metazoa</taxon>
        <taxon>Chordata</taxon>
        <taxon>Craniata</taxon>
        <taxon>Vertebrata</taxon>
        <taxon>Euteleostomi</taxon>
        <taxon>Actinopterygii</taxon>
        <taxon>Neopterygii</taxon>
        <taxon>Teleostei</taxon>
        <taxon>Ostariophysi</taxon>
        <taxon>Siluriformes</taxon>
        <taxon>Clariidae</taxon>
        <taxon>Clarias</taxon>
    </lineage>
</organism>
<feature type="non-terminal residue" evidence="2">
    <location>
        <position position="50"/>
    </location>
</feature>
<keyword evidence="1" id="KW-0812">Transmembrane</keyword>
<keyword evidence="3" id="KW-1185">Reference proteome</keyword>
<proteinExistence type="predicted"/>
<comment type="caution">
    <text evidence="2">The sequence shown here is derived from an EMBL/GenBank/DDBJ whole genome shotgun (WGS) entry which is preliminary data.</text>
</comment>
<feature type="transmembrane region" description="Helical" evidence="1">
    <location>
        <begin position="16"/>
        <end position="33"/>
    </location>
</feature>
<keyword evidence="2" id="KW-0675">Receptor</keyword>
<dbReference type="EMBL" id="QNUK01000206">
    <property type="protein sequence ID" value="KAF5898239.1"/>
    <property type="molecule type" value="Genomic_DNA"/>
</dbReference>
<sequence>DLIGTLEKCLFKVDGIYIKALLRAAIAAALLFWRRLNIKHGGHWGLGLAK</sequence>
<evidence type="ECO:0000256" key="1">
    <source>
        <dbReference type="SAM" id="Phobius"/>
    </source>
</evidence>
<keyword evidence="1" id="KW-1133">Transmembrane helix</keyword>
<evidence type="ECO:0000313" key="2">
    <source>
        <dbReference type="EMBL" id="KAF5898239.1"/>
    </source>
</evidence>
<accession>A0A8J4UFD1</accession>
<dbReference type="Proteomes" id="UP000727407">
    <property type="component" value="Unassembled WGS sequence"/>
</dbReference>
<dbReference type="AlphaFoldDB" id="A0A8J4UFD1"/>
<feature type="non-terminal residue" evidence="2">
    <location>
        <position position="1"/>
    </location>
</feature>
<gene>
    <name evidence="2" type="primary">mngA</name>
    <name evidence="2" type="ORF">DAT39_012051</name>
</gene>
<keyword evidence="1" id="KW-0472">Membrane</keyword>
<name>A0A8J4UFD1_CLAMG</name>
<reference evidence="2" key="1">
    <citation type="submission" date="2020-07" db="EMBL/GenBank/DDBJ databases">
        <title>Clarias magur genome sequencing, assembly and annotation.</title>
        <authorList>
            <person name="Kushwaha B."/>
            <person name="Kumar R."/>
            <person name="Das P."/>
            <person name="Joshi C.G."/>
            <person name="Kumar D."/>
            <person name="Nagpure N.S."/>
            <person name="Pandey M."/>
            <person name="Agarwal S."/>
            <person name="Srivastava S."/>
            <person name="Singh M."/>
            <person name="Sahoo L."/>
            <person name="Jayasankar P."/>
            <person name="Meher P.K."/>
            <person name="Koringa P.G."/>
            <person name="Iquebal M.A."/>
            <person name="Das S.P."/>
            <person name="Bit A."/>
            <person name="Patnaik S."/>
            <person name="Patel N."/>
            <person name="Shah T.M."/>
            <person name="Hinsu A."/>
            <person name="Jena J.K."/>
        </authorList>
    </citation>
    <scope>NUCLEOTIDE SEQUENCE</scope>
    <source>
        <strain evidence="2">CIFAMagur01</strain>
        <tissue evidence="2">Testis</tissue>
    </source>
</reference>